<organism evidence="1 2">
    <name type="scientific">Liparis tanakae</name>
    <name type="common">Tanaka's snailfish</name>
    <dbReference type="NCBI Taxonomy" id="230148"/>
    <lineage>
        <taxon>Eukaryota</taxon>
        <taxon>Metazoa</taxon>
        <taxon>Chordata</taxon>
        <taxon>Craniata</taxon>
        <taxon>Vertebrata</taxon>
        <taxon>Euteleostomi</taxon>
        <taxon>Actinopterygii</taxon>
        <taxon>Neopterygii</taxon>
        <taxon>Teleostei</taxon>
        <taxon>Neoteleostei</taxon>
        <taxon>Acanthomorphata</taxon>
        <taxon>Eupercaria</taxon>
        <taxon>Perciformes</taxon>
        <taxon>Cottioidei</taxon>
        <taxon>Cottales</taxon>
        <taxon>Liparidae</taxon>
        <taxon>Liparis</taxon>
    </lineage>
</organism>
<gene>
    <name evidence="1" type="ORF">EYF80_032509</name>
</gene>
<reference evidence="1 2" key="1">
    <citation type="submission" date="2019-03" db="EMBL/GenBank/DDBJ databases">
        <title>First draft genome of Liparis tanakae, snailfish: a comprehensive survey of snailfish specific genes.</title>
        <authorList>
            <person name="Kim W."/>
            <person name="Song I."/>
            <person name="Jeong J.-H."/>
            <person name="Kim D."/>
            <person name="Kim S."/>
            <person name="Ryu S."/>
            <person name="Song J.Y."/>
            <person name="Lee S.K."/>
        </authorList>
    </citation>
    <scope>NUCLEOTIDE SEQUENCE [LARGE SCALE GENOMIC DNA]</scope>
    <source>
        <tissue evidence="1">Muscle</tissue>
    </source>
</reference>
<proteinExistence type="predicted"/>
<protein>
    <submittedName>
        <fullName evidence="1">Uncharacterized protein</fullName>
    </submittedName>
</protein>
<accession>A0A4Z2GVJ2</accession>
<name>A0A4Z2GVJ2_9TELE</name>
<sequence>MDPAVRDELYLIWKADDIIRGRRQRTAVKLDSFQLPSKNTGSHRNGDLLCHGSIRVDPNERLRRQNWKIIYFTQSSRRNKTDENRRTHWVTLEGFKKNTRQSGRGQVEIAEFIPEFVLEGHRGPAERRFLCRREETDSGASGRGAAGRAAVMAFRGELRLGELHGSASAER</sequence>
<comment type="caution">
    <text evidence="1">The sequence shown here is derived from an EMBL/GenBank/DDBJ whole genome shotgun (WGS) entry which is preliminary data.</text>
</comment>
<keyword evidence="2" id="KW-1185">Reference proteome</keyword>
<dbReference type="EMBL" id="SRLO01000409">
    <property type="protein sequence ID" value="TNN57250.1"/>
    <property type="molecule type" value="Genomic_DNA"/>
</dbReference>
<dbReference type="AlphaFoldDB" id="A0A4Z2GVJ2"/>
<evidence type="ECO:0000313" key="2">
    <source>
        <dbReference type="Proteomes" id="UP000314294"/>
    </source>
</evidence>
<dbReference type="Proteomes" id="UP000314294">
    <property type="component" value="Unassembled WGS sequence"/>
</dbReference>
<evidence type="ECO:0000313" key="1">
    <source>
        <dbReference type="EMBL" id="TNN57250.1"/>
    </source>
</evidence>